<comment type="caution">
    <text evidence="2">The sequence shown here is derived from an EMBL/GenBank/DDBJ whole genome shotgun (WGS) entry which is preliminary data.</text>
</comment>
<dbReference type="AlphaFoldDB" id="A0ABD3FCQ9"/>
<proteinExistence type="predicted"/>
<feature type="region of interest" description="Disordered" evidence="1">
    <location>
        <begin position="162"/>
        <end position="182"/>
    </location>
</feature>
<gene>
    <name evidence="2" type="ORF">V7S43_010306</name>
</gene>
<dbReference type="EMBL" id="JBIMZQ010000023">
    <property type="protein sequence ID" value="KAL3664553.1"/>
    <property type="molecule type" value="Genomic_DNA"/>
</dbReference>
<sequence length="182" mass="21247">MLHSTLQQYVDREAERRDTLLKAAQEEQRLEDQRIYREQLGKEGEKRKARRRRKRLEAQQRRNLPPVQALGSETECDVDHSSLINVPTNQGEGLLLWEKKTMVSRPRSVVSERPRWVARQIHCTQQSQGESEHDFMNQCTKLHDALEQEHSRQRNVRAIVTAPANGSRRELTSQARPETASF</sequence>
<evidence type="ECO:0000313" key="3">
    <source>
        <dbReference type="Proteomes" id="UP001632037"/>
    </source>
</evidence>
<evidence type="ECO:0000256" key="1">
    <source>
        <dbReference type="SAM" id="MobiDB-lite"/>
    </source>
</evidence>
<organism evidence="2 3">
    <name type="scientific">Phytophthora oleae</name>
    <dbReference type="NCBI Taxonomy" id="2107226"/>
    <lineage>
        <taxon>Eukaryota</taxon>
        <taxon>Sar</taxon>
        <taxon>Stramenopiles</taxon>
        <taxon>Oomycota</taxon>
        <taxon>Peronosporomycetes</taxon>
        <taxon>Peronosporales</taxon>
        <taxon>Peronosporaceae</taxon>
        <taxon>Phytophthora</taxon>
    </lineage>
</organism>
<protein>
    <submittedName>
        <fullName evidence="2">Uncharacterized protein</fullName>
    </submittedName>
</protein>
<accession>A0ABD3FCQ9</accession>
<name>A0ABD3FCQ9_9STRA</name>
<keyword evidence="3" id="KW-1185">Reference proteome</keyword>
<evidence type="ECO:0000313" key="2">
    <source>
        <dbReference type="EMBL" id="KAL3664553.1"/>
    </source>
</evidence>
<feature type="compositionally biased region" description="Polar residues" evidence="1">
    <location>
        <begin position="172"/>
        <end position="182"/>
    </location>
</feature>
<reference evidence="2 3" key="1">
    <citation type="submission" date="2024-09" db="EMBL/GenBank/DDBJ databases">
        <title>Genome sequencing and assembly of Phytophthora oleae, isolate VK10A, causative agent of rot of olive drupes.</title>
        <authorList>
            <person name="Conti Taguali S."/>
            <person name="Riolo M."/>
            <person name="La Spada F."/>
            <person name="Cacciola S.O."/>
            <person name="Dionisio G."/>
        </authorList>
    </citation>
    <scope>NUCLEOTIDE SEQUENCE [LARGE SCALE GENOMIC DNA]</scope>
    <source>
        <strain evidence="2 3">VK10A</strain>
    </source>
</reference>
<feature type="region of interest" description="Disordered" evidence="1">
    <location>
        <begin position="41"/>
        <end position="64"/>
    </location>
</feature>
<dbReference type="Proteomes" id="UP001632037">
    <property type="component" value="Unassembled WGS sequence"/>
</dbReference>